<dbReference type="EMBL" id="CP136958">
    <property type="protein sequence ID" value="WOT01671.1"/>
    <property type="molecule type" value="Genomic_DNA"/>
</dbReference>
<sequence length="439" mass="48598">MTEQQHIVGPDQIFFSVTDDKGVITDSNSVFESISHYPREELLDSPHNIIRNSEMPGGAFRLMWDALESGKPFIAYVRNMAKDGLPYEVLSTVTPLEGGGYLSVRTRVSDPEFASKIWWLYGETRGKEDELLGEGKNRRETAEIGAQFINDKVSDHGFVDYEDVQRFLLPHEISIWEKNASNEVVAEGRLAPVSKAVSELRTEEENWSDRQDAMAELAAQLTSVGAKIQASLARTADLKTQADVWSGKLTPMEAIPLNVAVSLGSIVTEYVDDLQKRLQALRGSIEHVRSTIALARVQTHCLAAFVREVAEDSAGGRKVVSMKTLTSALTTEVEAMGKNVAQYGTNLSRCERRLQAVLSLIEIPQQMIMDWLKSVQEFGPSVDMPELISAVAGEIESSASMVDELNGLLGRLGTIEQKSPRHMLDLLHTVDAEVRKLQV</sequence>
<reference evidence="1" key="1">
    <citation type="submission" date="2017-12" db="EMBL/GenBank/DDBJ databases">
        <authorList>
            <person name="Thomas-White K."/>
            <person name="Wolfe A.J."/>
        </authorList>
    </citation>
    <scope>NUCLEOTIDE SEQUENCE</scope>
    <source>
        <strain evidence="1">UMB0763</strain>
    </source>
</reference>
<dbReference type="CDD" id="cd00130">
    <property type="entry name" value="PAS"/>
    <property type="match status" value="1"/>
</dbReference>
<organism evidence="1 2">
    <name type="scientific">Corynebacterium pyruviciproducens</name>
    <dbReference type="NCBI Taxonomy" id="598660"/>
    <lineage>
        <taxon>Bacteria</taxon>
        <taxon>Bacillati</taxon>
        <taxon>Actinomycetota</taxon>
        <taxon>Actinomycetes</taxon>
        <taxon>Mycobacteriales</taxon>
        <taxon>Corynebacteriaceae</taxon>
        <taxon>Corynebacterium</taxon>
    </lineage>
</organism>
<dbReference type="InterPro" id="IPR035965">
    <property type="entry name" value="PAS-like_dom_sf"/>
</dbReference>
<dbReference type="Gene3D" id="3.30.450.20">
    <property type="entry name" value="PAS domain"/>
    <property type="match status" value="1"/>
</dbReference>
<dbReference type="AlphaFoldDB" id="A0AAF1BWA3"/>
<dbReference type="InterPro" id="IPR000014">
    <property type="entry name" value="PAS"/>
</dbReference>
<name>A0AAF1BWA3_9CORY</name>
<evidence type="ECO:0000313" key="1">
    <source>
        <dbReference type="EMBL" id="WOT01671.1"/>
    </source>
</evidence>
<dbReference type="SUPFAM" id="SSF55785">
    <property type="entry name" value="PYP-like sensor domain (PAS domain)"/>
    <property type="match status" value="1"/>
</dbReference>
<dbReference type="RefSeq" id="WP_101677704.1">
    <property type="nucleotide sequence ID" value="NZ_CP136958.1"/>
</dbReference>
<protein>
    <submittedName>
        <fullName evidence="1">PAS domain-containing protein</fullName>
    </submittedName>
</protein>
<gene>
    <name evidence="1" type="ORF">CYJ47_10395</name>
</gene>
<evidence type="ECO:0000313" key="2">
    <source>
        <dbReference type="Proteomes" id="UP000234560"/>
    </source>
</evidence>
<reference evidence="1" key="2">
    <citation type="submission" date="2023-10" db="EMBL/GenBank/DDBJ databases">
        <authorList>
            <person name="Choi B."/>
        </authorList>
    </citation>
    <scope>NUCLEOTIDE SEQUENCE</scope>
    <source>
        <strain evidence="1">UMB0763</strain>
    </source>
</reference>
<dbReference type="KEGG" id="cpyr:CYJ47_10395"/>
<proteinExistence type="predicted"/>
<dbReference type="Proteomes" id="UP000234560">
    <property type="component" value="Chromosome"/>
</dbReference>
<accession>A0AAF1BWA3</accession>